<dbReference type="InterPro" id="IPR011440">
    <property type="entry name" value="DUF1543"/>
</dbReference>
<comment type="caution">
    <text evidence="2">The sequence shown here is derived from an EMBL/GenBank/DDBJ whole genome shotgun (WGS) entry which is preliminary data.</text>
</comment>
<dbReference type="Proteomes" id="UP000304900">
    <property type="component" value="Unassembled WGS sequence"/>
</dbReference>
<reference evidence="2 3" key="1">
    <citation type="submission" date="2019-05" db="EMBL/GenBank/DDBJ databases">
        <title>Dyadobacter AR-3-8 sp. nov., isolated from arctic soil.</title>
        <authorList>
            <person name="Chaudhary D.K."/>
        </authorList>
    </citation>
    <scope>NUCLEOTIDE SEQUENCE [LARGE SCALE GENOMIC DNA]</scope>
    <source>
        <strain evidence="2 3">AR-3-8</strain>
    </source>
</reference>
<evidence type="ECO:0000259" key="1">
    <source>
        <dbReference type="Pfam" id="PF07566"/>
    </source>
</evidence>
<dbReference type="Gene3D" id="3.10.20.10">
    <property type="match status" value="2"/>
</dbReference>
<name>A0A4U6D7W9_9BACT</name>
<dbReference type="Pfam" id="PF07566">
    <property type="entry name" value="DUF1543"/>
    <property type="match status" value="1"/>
</dbReference>
<keyword evidence="3" id="KW-1185">Reference proteome</keyword>
<dbReference type="AlphaFoldDB" id="A0A4U6D7W9"/>
<protein>
    <submittedName>
        <fullName evidence="2">DUF1543 domain-containing protein</fullName>
    </submittedName>
</protein>
<dbReference type="EMBL" id="SZVO01000004">
    <property type="protein sequence ID" value="TKT92401.1"/>
    <property type="molecule type" value="Genomic_DNA"/>
</dbReference>
<gene>
    <name evidence="2" type="ORF">FDK13_10525</name>
</gene>
<evidence type="ECO:0000313" key="2">
    <source>
        <dbReference type="EMBL" id="TKT92401.1"/>
    </source>
</evidence>
<organism evidence="2 3">
    <name type="scientific">Dyadobacter frigoris</name>
    <dbReference type="NCBI Taxonomy" id="2576211"/>
    <lineage>
        <taxon>Bacteria</taxon>
        <taxon>Pseudomonadati</taxon>
        <taxon>Bacteroidota</taxon>
        <taxon>Cytophagia</taxon>
        <taxon>Cytophagales</taxon>
        <taxon>Spirosomataceae</taxon>
        <taxon>Dyadobacter</taxon>
    </lineage>
</organism>
<sequence>MSKLKLYMILLGCRPPGRFTEQHDIFFGIGKSVKDLLPEIIKSWPEAKGQIHLDAFQEVNYVNGYGIEVLERDQPPAKEENLKLFFINLGGYKKGEFDEFHYKTLVVAEDQSAAIRLSKQTAFYKHTGFKGAPSHVDDKYGIDVDDIFQVQEILAPAFVEKYHLNISKEEGPEDEIRLGYFPLKKIADEF</sequence>
<feature type="domain" description="DUF1543" evidence="1">
    <location>
        <begin position="19"/>
        <end position="69"/>
    </location>
</feature>
<accession>A0A4U6D7W9</accession>
<dbReference type="RefSeq" id="WP_137339946.1">
    <property type="nucleotide sequence ID" value="NZ_BSQH01000007.1"/>
</dbReference>
<proteinExistence type="predicted"/>
<dbReference type="OrthoDB" id="850243at2"/>
<evidence type="ECO:0000313" key="3">
    <source>
        <dbReference type="Proteomes" id="UP000304900"/>
    </source>
</evidence>